<comment type="caution">
    <text evidence="5">The sequence shown here is derived from an EMBL/GenBank/DDBJ whole genome shotgun (WGS) entry which is preliminary data.</text>
</comment>
<dbReference type="InterPro" id="IPR029052">
    <property type="entry name" value="Metallo-depent_PP-like"/>
</dbReference>
<feature type="chain" id="PRO_5017190449" evidence="1">
    <location>
        <begin position="24"/>
        <end position="513"/>
    </location>
</feature>
<evidence type="ECO:0000259" key="3">
    <source>
        <dbReference type="Pfam" id="PF16370"/>
    </source>
</evidence>
<dbReference type="PANTHER" id="PTHR43143:SF6">
    <property type="entry name" value="BLL3016 PROTEIN"/>
    <property type="match status" value="1"/>
</dbReference>
<dbReference type="AlphaFoldDB" id="A0A399SWG4"/>
<dbReference type="SUPFAM" id="SSF56300">
    <property type="entry name" value="Metallo-dependent phosphatases"/>
    <property type="match status" value="1"/>
</dbReference>
<dbReference type="EMBL" id="QWGR01000005">
    <property type="protein sequence ID" value="RIJ48420.1"/>
    <property type="molecule type" value="Genomic_DNA"/>
</dbReference>
<dbReference type="InterPro" id="IPR032285">
    <property type="entry name" value="Metallophos_N"/>
</dbReference>
<dbReference type="Pfam" id="PF16371">
    <property type="entry name" value="MetallophosN"/>
    <property type="match status" value="1"/>
</dbReference>
<dbReference type="InterPro" id="IPR051918">
    <property type="entry name" value="STPP_CPPED1"/>
</dbReference>
<gene>
    <name evidence="5" type="ORF">D1614_10390</name>
</gene>
<evidence type="ECO:0000256" key="1">
    <source>
        <dbReference type="SAM" id="SignalP"/>
    </source>
</evidence>
<evidence type="ECO:0000259" key="2">
    <source>
        <dbReference type="Pfam" id="PF00149"/>
    </source>
</evidence>
<dbReference type="PANTHER" id="PTHR43143">
    <property type="entry name" value="METALLOPHOSPHOESTERASE, CALCINEURIN SUPERFAMILY"/>
    <property type="match status" value="1"/>
</dbReference>
<dbReference type="Pfam" id="PF16370">
    <property type="entry name" value="MetallophosC"/>
    <property type="match status" value="1"/>
</dbReference>
<dbReference type="InterPro" id="IPR004843">
    <property type="entry name" value="Calcineurin-like_PHP"/>
</dbReference>
<sequence length="513" mass="58011">MNFRKIQLAGSVLFFLLLTFAQAGSQNLAKGRVFDDLNRDQIPDSNEPGIEGVLVSNGREVVRTDKNGAWTLPVDAEVEELFLIKPAAYEVPVNENKIPQHFFLLSPETDLNRNILFPLYEGSKNDTFSVVFFGDPQARGEKEMNYVFHDVVEELVGTNATLGVSLGDMVADDPEMMDDISSGIAQIGIPWYNVFGNHDNDRDATSNNDRDRTFTRFFGPSTYAFEYGNVAFIGLNNIFFQPNGKYRPHFTEKQLLFVANYLRQLPADKLVVLMMHAPIVACNNRNDLFRILESHEHTFSISGHVHEQMNLFLDEKDGWKGKNEHHHLVNATVCGSWWCGLKDERGIPHATMNDGAPNGYSIVSFTGNRYSVRFKAARRPADYQMNIYFPEEVKTTEIAKSRVVVNVFAGSERSVVEMKIGHNGNWLSLQKKDQIDPENLRAHQLNPYLEQEVKGEVLEDVLGYKMDSPSVSTHMWEGAVPANLSPGTYTLTVRSSDMFGQSWTAHRIFRVTN</sequence>
<evidence type="ECO:0000313" key="5">
    <source>
        <dbReference type="EMBL" id="RIJ48420.1"/>
    </source>
</evidence>
<name>A0A399SWG4_9BACT</name>
<feature type="domain" description="Calcineurin-like phosphoesterase N-terminal" evidence="4">
    <location>
        <begin position="45"/>
        <end position="107"/>
    </location>
</feature>
<proteinExistence type="predicted"/>
<feature type="domain" description="Calcineurin-like phosphoesterase C-terminal" evidence="3">
    <location>
        <begin position="329"/>
        <end position="502"/>
    </location>
</feature>
<reference evidence="5 6" key="1">
    <citation type="submission" date="2018-08" db="EMBL/GenBank/DDBJ databases">
        <title>Pallidiluteibacterium maritimus gen. nov., sp. nov., isolated from coastal sediment.</title>
        <authorList>
            <person name="Zhou L.Y."/>
        </authorList>
    </citation>
    <scope>NUCLEOTIDE SEQUENCE [LARGE SCALE GENOMIC DNA]</scope>
    <source>
        <strain evidence="5 6">XSD2</strain>
    </source>
</reference>
<accession>A0A399SWG4</accession>
<dbReference type="Pfam" id="PF00149">
    <property type="entry name" value="Metallophos"/>
    <property type="match status" value="1"/>
</dbReference>
<feature type="signal peptide" evidence="1">
    <location>
        <begin position="1"/>
        <end position="23"/>
    </location>
</feature>
<feature type="domain" description="Calcineurin-like phosphoesterase" evidence="2">
    <location>
        <begin position="129"/>
        <end position="307"/>
    </location>
</feature>
<dbReference type="GO" id="GO:0016787">
    <property type="term" value="F:hydrolase activity"/>
    <property type="evidence" value="ECO:0007669"/>
    <property type="project" value="InterPro"/>
</dbReference>
<dbReference type="Proteomes" id="UP000265926">
    <property type="component" value="Unassembled WGS sequence"/>
</dbReference>
<evidence type="ECO:0000313" key="6">
    <source>
        <dbReference type="Proteomes" id="UP000265926"/>
    </source>
</evidence>
<dbReference type="RefSeq" id="WP_119438153.1">
    <property type="nucleotide sequence ID" value="NZ_QWGR01000005.1"/>
</dbReference>
<dbReference type="Gene3D" id="3.60.21.10">
    <property type="match status" value="1"/>
</dbReference>
<protein>
    <submittedName>
        <fullName evidence="5">Metallophosphoesterase</fullName>
    </submittedName>
</protein>
<dbReference type="CDD" id="cd00838">
    <property type="entry name" value="MPP_superfamily"/>
    <property type="match status" value="1"/>
</dbReference>
<keyword evidence="6" id="KW-1185">Reference proteome</keyword>
<organism evidence="5 6">
    <name type="scientific">Maribellus luteus</name>
    <dbReference type="NCBI Taxonomy" id="2305463"/>
    <lineage>
        <taxon>Bacteria</taxon>
        <taxon>Pseudomonadati</taxon>
        <taxon>Bacteroidota</taxon>
        <taxon>Bacteroidia</taxon>
        <taxon>Marinilabiliales</taxon>
        <taxon>Prolixibacteraceae</taxon>
        <taxon>Maribellus</taxon>
    </lineage>
</organism>
<dbReference type="InterPro" id="IPR032288">
    <property type="entry name" value="Metallophos_C"/>
</dbReference>
<dbReference type="OrthoDB" id="1776264at2"/>
<keyword evidence="1" id="KW-0732">Signal</keyword>
<evidence type="ECO:0000259" key="4">
    <source>
        <dbReference type="Pfam" id="PF16371"/>
    </source>
</evidence>